<reference evidence="1" key="1">
    <citation type="submission" date="2019-11" db="EMBL/GenBank/DDBJ databases">
        <authorList>
            <person name="Feng L."/>
        </authorList>
    </citation>
    <scope>NUCLEOTIDE SEQUENCE</scope>
    <source>
        <strain evidence="1">BhanseniiLFYP23</strain>
    </source>
</reference>
<organism evidence="1">
    <name type="scientific">Blautia hansenii</name>
    <name type="common">Ruminococcus hansenii</name>
    <dbReference type="NCBI Taxonomy" id="1322"/>
    <lineage>
        <taxon>Bacteria</taxon>
        <taxon>Bacillati</taxon>
        <taxon>Bacillota</taxon>
        <taxon>Clostridia</taxon>
        <taxon>Lachnospirales</taxon>
        <taxon>Lachnospiraceae</taxon>
        <taxon>Blautia</taxon>
    </lineage>
</organism>
<dbReference type="EMBL" id="CACRSY010000006">
    <property type="protein sequence ID" value="VYS84488.1"/>
    <property type="molecule type" value="Genomic_DNA"/>
</dbReference>
<dbReference type="InterPro" id="IPR025374">
    <property type="entry name" value="DUF4364"/>
</dbReference>
<evidence type="ECO:0008006" key="2">
    <source>
        <dbReference type="Google" id="ProtNLM"/>
    </source>
</evidence>
<gene>
    <name evidence="1" type="ORF">BHLFYP23_01791</name>
</gene>
<dbReference type="RefSeq" id="WP_003023228.1">
    <property type="nucleotide sequence ID" value="NZ_CACRSY010000006.1"/>
</dbReference>
<name>A0A6N2RVD9_BLAHA</name>
<evidence type="ECO:0000313" key="1">
    <source>
        <dbReference type="EMBL" id="VYS84488.1"/>
    </source>
</evidence>
<accession>A0A6N2RVD9</accession>
<dbReference type="Gene3D" id="1.10.10.10">
    <property type="entry name" value="Winged helix-like DNA-binding domain superfamily/Winged helix DNA-binding domain"/>
    <property type="match status" value="1"/>
</dbReference>
<protein>
    <recommendedName>
        <fullName evidence="2">DUF4364 domain-containing protein</fullName>
    </recommendedName>
</protein>
<dbReference type="AlphaFoldDB" id="A0A6N2RVD9"/>
<proteinExistence type="predicted"/>
<dbReference type="Pfam" id="PF14277">
    <property type="entry name" value="DUF4364"/>
    <property type="match status" value="1"/>
</dbReference>
<dbReference type="InterPro" id="IPR036388">
    <property type="entry name" value="WH-like_DNA-bd_sf"/>
</dbReference>
<sequence>MSEPLTLYKLIILYMLEKVDFPLTNAQISGFVLDKGYTTYFHLQQAISELIDSELIESKTIRNSSYFEITAQGKQTLSYFEDQISDGIKSDISAFFKENIIQMREELSAIADYYKSEIEGYHVRCRLKKNDFSVVDLTIAVPTEEAAAAVCMNWKEKSQDIYENLIEFLM</sequence>